<feature type="transmembrane region" description="Helical" evidence="1">
    <location>
        <begin position="128"/>
        <end position="148"/>
    </location>
</feature>
<dbReference type="Pfam" id="PF12679">
    <property type="entry name" value="ABC2_membrane_2"/>
    <property type="match status" value="1"/>
</dbReference>
<dbReference type="AlphaFoldDB" id="A0A3E3K4C8"/>
<keyword evidence="1" id="KW-1133">Transmembrane helix</keyword>
<sequence>MLAIYKREFKSYFYSMTGSIFIAFLTFMTGIYFMAYNLHSGYPYFSYSLEGVMFVFLVAIPVLTMRSFSEERRSRTDQLLLTSPVSVGKMVIGKYLAMVSVFLIPCMLFCAYPLIISTQGKAYFKADYASILVFFLLGCVYIAIGSFISAMTESQIIAAIGTFGVLMVVYLWDGLLGFLPSSAFGGMAGIWMILTLCVLFIYNMTKNGVLAGGLELIGTIILVVLYFVKSSLYEGLLSTIFGKFALVSTFTSAAENSLLDIGGIVMYLTLIGVFLFLTVQSIQKRRFS</sequence>
<keyword evidence="1" id="KW-0472">Membrane</keyword>
<dbReference type="OrthoDB" id="9794512at2"/>
<dbReference type="RefSeq" id="WP_024733600.1">
    <property type="nucleotide sequence ID" value="NZ_CALBAT010000029.1"/>
</dbReference>
<organism evidence="2 3">
    <name type="scientific">Sellimonas intestinalis</name>
    <dbReference type="NCBI Taxonomy" id="1653434"/>
    <lineage>
        <taxon>Bacteria</taxon>
        <taxon>Bacillati</taxon>
        <taxon>Bacillota</taxon>
        <taxon>Clostridia</taxon>
        <taxon>Lachnospirales</taxon>
        <taxon>Lachnospiraceae</taxon>
        <taxon>Sellimonas</taxon>
    </lineage>
</organism>
<feature type="transmembrane region" description="Helical" evidence="1">
    <location>
        <begin position="95"/>
        <end position="116"/>
    </location>
</feature>
<dbReference type="GO" id="GO:0140359">
    <property type="term" value="F:ABC-type transporter activity"/>
    <property type="evidence" value="ECO:0007669"/>
    <property type="project" value="InterPro"/>
</dbReference>
<feature type="transmembrane region" description="Helical" evidence="1">
    <location>
        <begin position="209"/>
        <end position="228"/>
    </location>
</feature>
<gene>
    <name evidence="2" type="ORF">DW016_04875</name>
</gene>
<feature type="transmembrane region" description="Helical" evidence="1">
    <location>
        <begin position="155"/>
        <end position="172"/>
    </location>
</feature>
<feature type="transmembrane region" description="Helical" evidence="1">
    <location>
        <begin position="12"/>
        <end position="35"/>
    </location>
</feature>
<evidence type="ECO:0000313" key="2">
    <source>
        <dbReference type="EMBL" id="RGE88841.1"/>
    </source>
</evidence>
<evidence type="ECO:0000256" key="1">
    <source>
        <dbReference type="SAM" id="Phobius"/>
    </source>
</evidence>
<name>A0A3E3K4C8_9FIRM</name>
<keyword evidence="3" id="KW-1185">Reference proteome</keyword>
<protein>
    <submittedName>
        <fullName evidence="2">ABC transporter</fullName>
    </submittedName>
</protein>
<dbReference type="Proteomes" id="UP000261080">
    <property type="component" value="Unassembled WGS sequence"/>
</dbReference>
<feature type="transmembrane region" description="Helical" evidence="1">
    <location>
        <begin position="47"/>
        <end position="65"/>
    </location>
</feature>
<keyword evidence="1" id="KW-0812">Transmembrane</keyword>
<evidence type="ECO:0000313" key="3">
    <source>
        <dbReference type="Proteomes" id="UP000261080"/>
    </source>
</evidence>
<reference evidence="2 3" key="1">
    <citation type="submission" date="2018-08" db="EMBL/GenBank/DDBJ databases">
        <title>A genome reference for cultivated species of the human gut microbiota.</title>
        <authorList>
            <person name="Zou Y."/>
            <person name="Xue W."/>
            <person name="Luo G."/>
        </authorList>
    </citation>
    <scope>NUCLEOTIDE SEQUENCE [LARGE SCALE GENOMIC DNA]</scope>
    <source>
        <strain evidence="2 3">AF37-2AT</strain>
    </source>
</reference>
<accession>A0A3E3K4C8</accession>
<proteinExistence type="predicted"/>
<dbReference type="EMBL" id="QVLX01000002">
    <property type="protein sequence ID" value="RGE88841.1"/>
    <property type="molecule type" value="Genomic_DNA"/>
</dbReference>
<dbReference type="GO" id="GO:0016020">
    <property type="term" value="C:membrane"/>
    <property type="evidence" value="ECO:0007669"/>
    <property type="project" value="UniProtKB-SubCell"/>
</dbReference>
<feature type="transmembrane region" description="Helical" evidence="1">
    <location>
        <begin position="261"/>
        <end position="279"/>
    </location>
</feature>
<feature type="transmembrane region" description="Helical" evidence="1">
    <location>
        <begin position="178"/>
        <end position="202"/>
    </location>
</feature>
<comment type="caution">
    <text evidence="2">The sequence shown here is derived from an EMBL/GenBank/DDBJ whole genome shotgun (WGS) entry which is preliminary data.</text>
</comment>
<dbReference type="GeneID" id="97193858"/>